<gene>
    <name evidence="6" type="ORF">EXIGLDRAFT_601213</name>
</gene>
<keyword evidence="3" id="KW-0805">Transcription regulation</keyword>
<dbReference type="Proteomes" id="UP000077266">
    <property type="component" value="Unassembled WGS sequence"/>
</dbReference>
<dbReference type="Pfam" id="PF06179">
    <property type="entry name" value="Med22"/>
    <property type="match status" value="1"/>
</dbReference>
<reference evidence="6 7" key="1">
    <citation type="journal article" date="2016" name="Mol. Biol. Evol.">
        <title>Comparative Genomics of Early-Diverging Mushroom-Forming Fungi Provides Insights into the Origins of Lignocellulose Decay Capabilities.</title>
        <authorList>
            <person name="Nagy L.G."/>
            <person name="Riley R."/>
            <person name="Tritt A."/>
            <person name="Adam C."/>
            <person name="Daum C."/>
            <person name="Floudas D."/>
            <person name="Sun H."/>
            <person name="Yadav J.S."/>
            <person name="Pangilinan J."/>
            <person name="Larsson K.H."/>
            <person name="Matsuura K."/>
            <person name="Barry K."/>
            <person name="Labutti K."/>
            <person name="Kuo R."/>
            <person name="Ohm R.A."/>
            <person name="Bhattacharya S.S."/>
            <person name="Shirouzu T."/>
            <person name="Yoshinaga Y."/>
            <person name="Martin F.M."/>
            <person name="Grigoriev I.V."/>
            <person name="Hibbett D.S."/>
        </authorList>
    </citation>
    <scope>NUCLEOTIDE SEQUENCE [LARGE SCALE GENOMIC DNA]</scope>
    <source>
        <strain evidence="6 7">HHB12029</strain>
    </source>
</reference>
<dbReference type="GO" id="GO:0003712">
    <property type="term" value="F:transcription coregulator activity"/>
    <property type="evidence" value="ECO:0007669"/>
    <property type="project" value="InterPro"/>
</dbReference>
<dbReference type="InParanoid" id="A0A165PXH5"/>
<comment type="similarity">
    <text evidence="2">Belongs to the Mediator complex subunit 22 family.</text>
</comment>
<dbReference type="GO" id="GO:0016592">
    <property type="term" value="C:mediator complex"/>
    <property type="evidence" value="ECO:0007669"/>
    <property type="project" value="InterPro"/>
</dbReference>
<dbReference type="GO" id="GO:0006357">
    <property type="term" value="P:regulation of transcription by RNA polymerase II"/>
    <property type="evidence" value="ECO:0007669"/>
    <property type="project" value="InterPro"/>
</dbReference>
<keyword evidence="4" id="KW-0804">Transcription</keyword>
<sequence>MSQPPQTDVSRPAALARATLQTSSRLQQQALLEQPSDEYLDGIEEEWNRRLDIEVETLVEGMSDLVAIASIGDKDKFRVAHESFQAQCRAESMVRAANSLLSLTHSLKLLLLLADESQIVRQRTAELSRVRTEVDAQRAKATELCDGLLHDEVLEGPVQAVAADSGA</sequence>
<evidence type="ECO:0000256" key="2">
    <source>
        <dbReference type="ARBA" id="ARBA00005942"/>
    </source>
</evidence>
<proteinExistence type="inferred from homology"/>
<evidence type="ECO:0008006" key="8">
    <source>
        <dbReference type="Google" id="ProtNLM"/>
    </source>
</evidence>
<evidence type="ECO:0000313" key="7">
    <source>
        <dbReference type="Proteomes" id="UP000077266"/>
    </source>
</evidence>
<organism evidence="6 7">
    <name type="scientific">Exidia glandulosa HHB12029</name>
    <dbReference type="NCBI Taxonomy" id="1314781"/>
    <lineage>
        <taxon>Eukaryota</taxon>
        <taxon>Fungi</taxon>
        <taxon>Dikarya</taxon>
        <taxon>Basidiomycota</taxon>
        <taxon>Agaricomycotina</taxon>
        <taxon>Agaricomycetes</taxon>
        <taxon>Auriculariales</taxon>
        <taxon>Exidiaceae</taxon>
        <taxon>Exidia</taxon>
    </lineage>
</organism>
<comment type="subcellular location">
    <subcellularLocation>
        <location evidence="1">Nucleus</location>
    </subcellularLocation>
</comment>
<keyword evidence="7" id="KW-1185">Reference proteome</keyword>
<dbReference type="EMBL" id="KV425886">
    <property type="protein sequence ID" value="KZW02796.1"/>
    <property type="molecule type" value="Genomic_DNA"/>
</dbReference>
<dbReference type="InterPro" id="IPR009332">
    <property type="entry name" value="Med22"/>
</dbReference>
<dbReference type="PANTHER" id="PTHR40630:SF1">
    <property type="entry name" value="DNA-BINDING PROTEIN"/>
    <property type="match status" value="1"/>
</dbReference>
<evidence type="ECO:0000256" key="3">
    <source>
        <dbReference type="ARBA" id="ARBA00023015"/>
    </source>
</evidence>
<accession>A0A165PXH5</accession>
<name>A0A165PXH5_EXIGL</name>
<dbReference type="InterPro" id="IPR021487">
    <property type="entry name" value="DUF3140"/>
</dbReference>
<evidence type="ECO:0000256" key="5">
    <source>
        <dbReference type="ARBA" id="ARBA00023242"/>
    </source>
</evidence>
<protein>
    <recommendedName>
        <fullName evidence="8">Mediator of RNA polymerase II transcription subunit 22</fullName>
    </recommendedName>
</protein>
<keyword evidence="5" id="KW-0539">Nucleus</keyword>
<dbReference type="STRING" id="1314781.A0A165PXH5"/>
<dbReference type="OrthoDB" id="203279at2759"/>
<dbReference type="PANTHER" id="PTHR40630">
    <property type="entry name" value="POSSIBLE DNA-BINDING PROTEIN"/>
    <property type="match status" value="1"/>
</dbReference>
<evidence type="ECO:0000256" key="1">
    <source>
        <dbReference type="ARBA" id="ARBA00004123"/>
    </source>
</evidence>
<dbReference type="AlphaFoldDB" id="A0A165PXH5"/>
<evidence type="ECO:0000256" key="4">
    <source>
        <dbReference type="ARBA" id="ARBA00023163"/>
    </source>
</evidence>
<evidence type="ECO:0000313" key="6">
    <source>
        <dbReference type="EMBL" id="KZW02796.1"/>
    </source>
</evidence>